<accession>J3MK90</accession>
<sequence length="59" mass="7405">MAMNEKIKEKESLQAPTRRTKNETFLKKIRKIFYPKISIMLRKLYIYKLFIYKLYMHKF</sequence>
<proteinExistence type="predicted"/>
<dbReference type="Proteomes" id="UP000006038">
    <property type="component" value="Chromosome 7"/>
</dbReference>
<protein>
    <submittedName>
        <fullName evidence="1">Uncharacterized protein</fullName>
    </submittedName>
</protein>
<dbReference type="EnsemblPlants" id="OB07G18220.1">
    <property type="protein sequence ID" value="OB07G18220.1"/>
    <property type="gene ID" value="OB07G18220"/>
</dbReference>
<organism evidence="1">
    <name type="scientific">Oryza brachyantha</name>
    <name type="common">malo sina</name>
    <dbReference type="NCBI Taxonomy" id="4533"/>
    <lineage>
        <taxon>Eukaryota</taxon>
        <taxon>Viridiplantae</taxon>
        <taxon>Streptophyta</taxon>
        <taxon>Embryophyta</taxon>
        <taxon>Tracheophyta</taxon>
        <taxon>Spermatophyta</taxon>
        <taxon>Magnoliopsida</taxon>
        <taxon>Liliopsida</taxon>
        <taxon>Poales</taxon>
        <taxon>Poaceae</taxon>
        <taxon>BOP clade</taxon>
        <taxon>Oryzoideae</taxon>
        <taxon>Oryzeae</taxon>
        <taxon>Oryzinae</taxon>
        <taxon>Oryza</taxon>
    </lineage>
</organism>
<reference evidence="1" key="2">
    <citation type="submission" date="2013-04" db="UniProtKB">
        <authorList>
            <consortium name="EnsemblPlants"/>
        </authorList>
    </citation>
    <scope>IDENTIFICATION</scope>
</reference>
<dbReference type="Gramene" id="OB07G18220.1">
    <property type="protein sequence ID" value="OB07G18220.1"/>
    <property type="gene ID" value="OB07G18220"/>
</dbReference>
<keyword evidence="2" id="KW-1185">Reference proteome</keyword>
<evidence type="ECO:0000313" key="1">
    <source>
        <dbReference type="EnsemblPlants" id="OB07G18220.1"/>
    </source>
</evidence>
<reference evidence="1" key="1">
    <citation type="journal article" date="2013" name="Nat. Commun.">
        <title>Whole-genome sequencing of Oryza brachyantha reveals mechanisms underlying Oryza genome evolution.</title>
        <authorList>
            <person name="Chen J."/>
            <person name="Huang Q."/>
            <person name="Gao D."/>
            <person name="Wang J."/>
            <person name="Lang Y."/>
            <person name="Liu T."/>
            <person name="Li B."/>
            <person name="Bai Z."/>
            <person name="Luis Goicoechea J."/>
            <person name="Liang C."/>
            <person name="Chen C."/>
            <person name="Zhang W."/>
            <person name="Sun S."/>
            <person name="Liao Y."/>
            <person name="Zhang X."/>
            <person name="Yang L."/>
            <person name="Song C."/>
            <person name="Wang M."/>
            <person name="Shi J."/>
            <person name="Liu G."/>
            <person name="Liu J."/>
            <person name="Zhou H."/>
            <person name="Zhou W."/>
            <person name="Yu Q."/>
            <person name="An N."/>
            <person name="Chen Y."/>
            <person name="Cai Q."/>
            <person name="Wang B."/>
            <person name="Liu B."/>
            <person name="Min J."/>
            <person name="Huang Y."/>
            <person name="Wu H."/>
            <person name="Li Z."/>
            <person name="Zhang Y."/>
            <person name="Yin Y."/>
            <person name="Song W."/>
            <person name="Jiang J."/>
            <person name="Jackson S.A."/>
            <person name="Wing R.A."/>
            <person name="Wang J."/>
            <person name="Chen M."/>
        </authorList>
    </citation>
    <scope>NUCLEOTIDE SEQUENCE [LARGE SCALE GENOMIC DNA]</scope>
    <source>
        <strain evidence="1">cv. IRGC 101232</strain>
    </source>
</reference>
<name>J3MK90_ORYBR</name>
<dbReference type="AlphaFoldDB" id="J3MK90"/>
<dbReference type="HOGENOM" id="CLU_2964591_0_0_1"/>
<evidence type="ECO:0000313" key="2">
    <source>
        <dbReference type="Proteomes" id="UP000006038"/>
    </source>
</evidence>